<evidence type="ECO:0000313" key="1">
    <source>
        <dbReference type="EMBL" id="VYS80617.1"/>
    </source>
</evidence>
<dbReference type="AlphaFoldDB" id="A0A6N2RI08"/>
<sequence>MRVAIIGSRNAKNLDIFQMIQRVPRNCSEIISGGAKGVDAAAKTIAQVLGAIYTEFPPEYSRYGAKAPMMRNQQIVGRADLVLAFWDLSSRGTAGTLNLCIQKRVPFRIFPLHEYELPEGETLTR</sequence>
<protein>
    <submittedName>
        <fullName evidence="1">DNA recombination-mediator protein A</fullName>
    </submittedName>
</protein>
<proteinExistence type="predicted"/>
<reference evidence="1" key="1">
    <citation type="submission" date="2019-11" db="EMBL/GenBank/DDBJ databases">
        <authorList>
            <person name="Feng L."/>
        </authorList>
    </citation>
    <scope>NUCLEOTIDE SEQUENCE</scope>
    <source>
        <strain evidence="1">AundefinedLFYP135</strain>
    </source>
</reference>
<accession>A0A6N2RI08</accession>
<dbReference type="SUPFAM" id="SSF102405">
    <property type="entry name" value="MCP/YpsA-like"/>
    <property type="match status" value="1"/>
</dbReference>
<gene>
    <name evidence="1" type="ORF">AULFYP135_00442</name>
</gene>
<name>A0A6N2RI08_9FIRM</name>
<organism evidence="1">
    <name type="scientific">uncultured Anaerotruncus sp</name>
    <dbReference type="NCBI Taxonomy" id="905011"/>
    <lineage>
        <taxon>Bacteria</taxon>
        <taxon>Bacillati</taxon>
        <taxon>Bacillota</taxon>
        <taxon>Clostridia</taxon>
        <taxon>Eubacteriales</taxon>
        <taxon>Oscillospiraceae</taxon>
        <taxon>Anaerotruncus</taxon>
        <taxon>environmental samples</taxon>
    </lineage>
</organism>
<dbReference type="EMBL" id="CACRSL010000003">
    <property type="protein sequence ID" value="VYS80617.1"/>
    <property type="molecule type" value="Genomic_DNA"/>
</dbReference>
<dbReference type="Gene3D" id="3.40.50.450">
    <property type="match status" value="1"/>
</dbReference>